<feature type="transmembrane region" description="Helical" evidence="2">
    <location>
        <begin position="62"/>
        <end position="84"/>
    </location>
</feature>
<dbReference type="Proteomes" id="UP001155128">
    <property type="component" value="Unassembled WGS sequence"/>
</dbReference>
<organism evidence="4 5">
    <name type="scientific">Sphingomicrobium sediminis</name>
    <dbReference type="NCBI Taxonomy" id="2950949"/>
    <lineage>
        <taxon>Bacteria</taxon>
        <taxon>Pseudomonadati</taxon>
        <taxon>Pseudomonadota</taxon>
        <taxon>Alphaproteobacteria</taxon>
        <taxon>Sphingomonadales</taxon>
        <taxon>Sphingomonadaceae</taxon>
        <taxon>Sphingomicrobium</taxon>
    </lineage>
</organism>
<feature type="domain" description="Endonuclease/exonuclease/phosphatase" evidence="3">
    <location>
        <begin position="107"/>
        <end position="309"/>
    </location>
</feature>
<accession>A0A9X2EJS3</accession>
<sequence>MILALGGLALLLAVAAMLPLWQTDHWFVRILDFPRMQLGFAGLVVAFLYAVLVPDPRRGRSLFIIAVLLAATGWQFFHVARYLFFFPEEVASEENCSADKRLSLLGANVLNENEDFGKMLGLARQQDADTILLTESDKAWEEAMRPLHKAYPYRIAVPLENSYGMHLYSRLPMSGEVKYRVQDDIPSIDARITMRDGSEVILFAIHPEPPRPGDDSGERDAELVLVGREARDEGRASLVFGDFNDVGWSSTTLLFGEVSGTFDPRVGRELLPTFNANWPMMRWPLDHLFVSPHWALVEMERLGQIGSDHFPVGFTLCLKQDAGDTLVTPSADPEAEAEASEQLREGRIEEATEEDGEKH</sequence>
<dbReference type="AlphaFoldDB" id="A0A9X2EJS3"/>
<gene>
    <name evidence="4" type="ORF">NDO55_01845</name>
</gene>
<reference evidence="4" key="1">
    <citation type="submission" date="2022-06" db="EMBL/GenBank/DDBJ databases">
        <title>Sphingomicrobium sedimins sp. nov., a marine bacterium isolated from tidal flat.</title>
        <authorList>
            <person name="Kim C.-H."/>
            <person name="Yoo Y."/>
            <person name="Kim J.-J."/>
        </authorList>
    </citation>
    <scope>NUCLEOTIDE SEQUENCE</scope>
    <source>
        <strain evidence="4">GRR-S6-50</strain>
    </source>
</reference>
<feature type="region of interest" description="Disordered" evidence="1">
    <location>
        <begin position="325"/>
        <end position="359"/>
    </location>
</feature>
<dbReference type="Pfam" id="PF03372">
    <property type="entry name" value="Exo_endo_phos"/>
    <property type="match status" value="1"/>
</dbReference>
<evidence type="ECO:0000313" key="5">
    <source>
        <dbReference type="Proteomes" id="UP001155128"/>
    </source>
</evidence>
<feature type="compositionally biased region" description="Basic and acidic residues" evidence="1">
    <location>
        <begin position="341"/>
        <end position="359"/>
    </location>
</feature>
<evidence type="ECO:0000256" key="2">
    <source>
        <dbReference type="SAM" id="Phobius"/>
    </source>
</evidence>
<name>A0A9X2EJS3_9SPHN</name>
<dbReference type="Gene3D" id="3.60.10.10">
    <property type="entry name" value="Endonuclease/exonuclease/phosphatase"/>
    <property type="match status" value="1"/>
</dbReference>
<proteinExistence type="predicted"/>
<keyword evidence="2" id="KW-1133">Transmembrane helix</keyword>
<dbReference type="GO" id="GO:0004519">
    <property type="term" value="F:endonuclease activity"/>
    <property type="evidence" value="ECO:0007669"/>
    <property type="project" value="UniProtKB-KW"/>
</dbReference>
<keyword evidence="2" id="KW-0812">Transmembrane</keyword>
<protein>
    <submittedName>
        <fullName evidence="4">Endonuclease/exonuclease/phosphatase family protein</fullName>
    </submittedName>
</protein>
<evidence type="ECO:0000256" key="1">
    <source>
        <dbReference type="SAM" id="MobiDB-lite"/>
    </source>
</evidence>
<dbReference type="InterPro" id="IPR036691">
    <property type="entry name" value="Endo/exonu/phosph_ase_sf"/>
</dbReference>
<keyword evidence="4" id="KW-0378">Hydrolase</keyword>
<dbReference type="SUPFAM" id="SSF56219">
    <property type="entry name" value="DNase I-like"/>
    <property type="match status" value="1"/>
</dbReference>
<dbReference type="RefSeq" id="WP_252111877.1">
    <property type="nucleotide sequence ID" value="NZ_JAMSHT010000001.1"/>
</dbReference>
<dbReference type="EMBL" id="JAMSHT010000001">
    <property type="protein sequence ID" value="MCM8556562.1"/>
    <property type="molecule type" value="Genomic_DNA"/>
</dbReference>
<keyword evidence="2" id="KW-0472">Membrane</keyword>
<keyword evidence="4" id="KW-0540">Nuclease</keyword>
<feature type="transmembrane region" description="Helical" evidence="2">
    <location>
        <begin position="33"/>
        <end position="53"/>
    </location>
</feature>
<evidence type="ECO:0000259" key="3">
    <source>
        <dbReference type="Pfam" id="PF03372"/>
    </source>
</evidence>
<evidence type="ECO:0000313" key="4">
    <source>
        <dbReference type="EMBL" id="MCM8556562.1"/>
    </source>
</evidence>
<keyword evidence="5" id="KW-1185">Reference proteome</keyword>
<keyword evidence="4" id="KW-0255">Endonuclease</keyword>
<comment type="caution">
    <text evidence="4">The sequence shown here is derived from an EMBL/GenBank/DDBJ whole genome shotgun (WGS) entry which is preliminary data.</text>
</comment>
<dbReference type="InterPro" id="IPR005135">
    <property type="entry name" value="Endo/exonuclease/phosphatase"/>
</dbReference>